<dbReference type="OrthoDB" id="103819at2759"/>
<comment type="caution">
    <text evidence="4">The sequence shown here is derived from an EMBL/GenBank/DDBJ whole genome shotgun (WGS) entry which is preliminary data.</text>
</comment>
<dbReference type="Pfam" id="PF00172">
    <property type="entry name" value="Zn_clus"/>
    <property type="match status" value="1"/>
</dbReference>
<accession>A0A9P9DJI0</accession>
<keyword evidence="1" id="KW-0479">Metal-binding</keyword>
<feature type="domain" description="Zn(2)-C6 fungal-type" evidence="3">
    <location>
        <begin position="10"/>
        <end position="39"/>
    </location>
</feature>
<reference evidence="4" key="1">
    <citation type="journal article" date="2021" name="Nat. Commun.">
        <title>Genetic determinants of endophytism in the Arabidopsis root mycobiome.</title>
        <authorList>
            <person name="Mesny F."/>
            <person name="Miyauchi S."/>
            <person name="Thiergart T."/>
            <person name="Pickel B."/>
            <person name="Atanasova L."/>
            <person name="Karlsson M."/>
            <person name="Huettel B."/>
            <person name="Barry K.W."/>
            <person name="Haridas S."/>
            <person name="Chen C."/>
            <person name="Bauer D."/>
            <person name="Andreopoulos W."/>
            <person name="Pangilinan J."/>
            <person name="LaButti K."/>
            <person name="Riley R."/>
            <person name="Lipzen A."/>
            <person name="Clum A."/>
            <person name="Drula E."/>
            <person name="Henrissat B."/>
            <person name="Kohler A."/>
            <person name="Grigoriev I.V."/>
            <person name="Martin F.M."/>
            <person name="Hacquard S."/>
        </authorList>
    </citation>
    <scope>NUCLEOTIDE SEQUENCE</scope>
    <source>
        <strain evidence="4">MPI-CAGE-AT-0147</strain>
    </source>
</reference>
<organism evidence="4 5">
    <name type="scientific">Dactylonectria macrodidyma</name>
    <dbReference type="NCBI Taxonomy" id="307937"/>
    <lineage>
        <taxon>Eukaryota</taxon>
        <taxon>Fungi</taxon>
        <taxon>Dikarya</taxon>
        <taxon>Ascomycota</taxon>
        <taxon>Pezizomycotina</taxon>
        <taxon>Sordariomycetes</taxon>
        <taxon>Hypocreomycetidae</taxon>
        <taxon>Hypocreales</taxon>
        <taxon>Nectriaceae</taxon>
        <taxon>Dactylonectria</taxon>
    </lineage>
</organism>
<name>A0A9P9DJI0_9HYPO</name>
<evidence type="ECO:0000313" key="5">
    <source>
        <dbReference type="Proteomes" id="UP000738349"/>
    </source>
</evidence>
<dbReference type="AlphaFoldDB" id="A0A9P9DJI0"/>
<dbReference type="PROSITE" id="PS50048">
    <property type="entry name" value="ZN2_CY6_FUNGAL_2"/>
    <property type="match status" value="1"/>
</dbReference>
<dbReference type="CDD" id="cd00067">
    <property type="entry name" value="GAL4"/>
    <property type="match status" value="1"/>
</dbReference>
<dbReference type="EMBL" id="JAGMUV010000025">
    <property type="protein sequence ID" value="KAH7120625.1"/>
    <property type="molecule type" value="Genomic_DNA"/>
</dbReference>
<evidence type="ECO:0000256" key="2">
    <source>
        <dbReference type="ARBA" id="ARBA00023242"/>
    </source>
</evidence>
<dbReference type="GO" id="GO:0008270">
    <property type="term" value="F:zinc ion binding"/>
    <property type="evidence" value="ECO:0007669"/>
    <property type="project" value="InterPro"/>
</dbReference>
<gene>
    <name evidence="4" type="ORF">EDB81DRAFT_814497</name>
</gene>
<dbReference type="Gene3D" id="4.10.240.10">
    <property type="entry name" value="Zn(2)-C6 fungal-type DNA-binding domain"/>
    <property type="match status" value="1"/>
</dbReference>
<dbReference type="GO" id="GO:0003677">
    <property type="term" value="F:DNA binding"/>
    <property type="evidence" value="ECO:0007669"/>
    <property type="project" value="InterPro"/>
</dbReference>
<sequence length="660" mass="73373">MDPRSLVPKACHQCRARKIRCNRESPCSSCMTSNMDCSLASAPNRHQIQSKNVPQKTGGMGSPEQFDALQQQLANIENTVDAILSNQTSNNRSLLDNTHATSYVAECGPYRTYIPAPYEGDSSFKQQTLKASRISELRPSEIERSPALSIELDALQFLLLSADTGVKRDVPPWGTQNTNMVPIPSELTIRLLKTLSDTQSLLFIFHPVIDIAQVEDICQRVYLPVNTTSIGHLAVFNGILSNLILGMSCMPGMGFYTNEMDRLQKICEANFHQATMADELIASPTYENTLALAMAALDAQLKGDSVSVHHFISAAAKHCLTLGYHRDTVVSELSPRESKKRYRLFWYIYMFDKNLSLVLGRASNIQDYDVDAPPLTVSSDPHRLPWDLSLNSFIAFSKLQGQIYEYLFAPSTRNLEAGVRKRVSSDLSAQLTQWFHTWQQIDASHAYHLEMFLNTFQAVEVVYHSILVLLDWGALESCSAADLPPSCIELARHGLNTHISVYSKLKARAHHFLLSYASWILSYSTFTPFIVVFMNCIGKSDASDLELLSRVLETLEEMASSAAHCKRQIDYCQALYRTAEAYIKSRNSPLAGVSPSTGSLPLQPLQSFGVDQMTLSESMGQSWNNCDPLTPIAYGSTSDRGSLHDSLYSVQTSRGGSNES</sequence>
<protein>
    <recommendedName>
        <fullName evidence="3">Zn(2)-C6 fungal-type domain-containing protein</fullName>
    </recommendedName>
</protein>
<dbReference type="InterPro" id="IPR036864">
    <property type="entry name" value="Zn2-C6_fun-type_DNA-bd_sf"/>
</dbReference>
<dbReference type="SMART" id="SM00906">
    <property type="entry name" value="Fungal_trans"/>
    <property type="match status" value="1"/>
</dbReference>
<dbReference type="PANTHER" id="PTHR46910:SF5">
    <property type="entry name" value="ZN(II)2CYS6 TRANSCRIPTION FACTOR (EUROFUNG)"/>
    <property type="match status" value="1"/>
</dbReference>
<dbReference type="SUPFAM" id="SSF57701">
    <property type="entry name" value="Zn2/Cys6 DNA-binding domain"/>
    <property type="match status" value="1"/>
</dbReference>
<dbReference type="GO" id="GO:0006351">
    <property type="term" value="P:DNA-templated transcription"/>
    <property type="evidence" value="ECO:0007669"/>
    <property type="project" value="InterPro"/>
</dbReference>
<evidence type="ECO:0000259" key="3">
    <source>
        <dbReference type="PROSITE" id="PS50048"/>
    </source>
</evidence>
<keyword evidence="5" id="KW-1185">Reference proteome</keyword>
<dbReference type="Proteomes" id="UP000738349">
    <property type="component" value="Unassembled WGS sequence"/>
</dbReference>
<dbReference type="PROSITE" id="PS00463">
    <property type="entry name" value="ZN2_CY6_FUNGAL_1"/>
    <property type="match status" value="1"/>
</dbReference>
<keyword evidence="2" id="KW-0539">Nucleus</keyword>
<dbReference type="GO" id="GO:0000981">
    <property type="term" value="F:DNA-binding transcription factor activity, RNA polymerase II-specific"/>
    <property type="evidence" value="ECO:0007669"/>
    <property type="project" value="InterPro"/>
</dbReference>
<evidence type="ECO:0000256" key="1">
    <source>
        <dbReference type="ARBA" id="ARBA00022723"/>
    </source>
</evidence>
<dbReference type="SMART" id="SM00066">
    <property type="entry name" value="GAL4"/>
    <property type="match status" value="1"/>
</dbReference>
<dbReference type="CDD" id="cd12148">
    <property type="entry name" value="fungal_TF_MHR"/>
    <property type="match status" value="1"/>
</dbReference>
<dbReference type="Pfam" id="PF04082">
    <property type="entry name" value="Fungal_trans"/>
    <property type="match status" value="1"/>
</dbReference>
<dbReference type="PANTHER" id="PTHR46910">
    <property type="entry name" value="TRANSCRIPTION FACTOR PDR1"/>
    <property type="match status" value="1"/>
</dbReference>
<evidence type="ECO:0000313" key="4">
    <source>
        <dbReference type="EMBL" id="KAH7120625.1"/>
    </source>
</evidence>
<proteinExistence type="predicted"/>
<dbReference type="InterPro" id="IPR050987">
    <property type="entry name" value="AtrR-like"/>
</dbReference>
<dbReference type="InterPro" id="IPR001138">
    <property type="entry name" value="Zn2Cys6_DnaBD"/>
</dbReference>
<dbReference type="InterPro" id="IPR007219">
    <property type="entry name" value="XnlR_reg_dom"/>
</dbReference>